<accession>C3XWF3</accession>
<organism>
    <name type="scientific">Branchiostoma floridae</name>
    <name type="common">Florida lancelet</name>
    <name type="synonym">Amphioxus</name>
    <dbReference type="NCBI Taxonomy" id="7739"/>
    <lineage>
        <taxon>Eukaryota</taxon>
        <taxon>Metazoa</taxon>
        <taxon>Chordata</taxon>
        <taxon>Cephalochordata</taxon>
        <taxon>Leptocardii</taxon>
        <taxon>Amphioxiformes</taxon>
        <taxon>Branchiostomatidae</taxon>
        <taxon>Branchiostoma</taxon>
    </lineage>
</organism>
<dbReference type="EMBL" id="GG666471">
    <property type="protein sequence ID" value="EEN67687.1"/>
    <property type="molecule type" value="Genomic_DNA"/>
</dbReference>
<evidence type="ECO:0000313" key="1">
    <source>
        <dbReference type="EMBL" id="EEN67687.1"/>
    </source>
</evidence>
<reference evidence="1" key="1">
    <citation type="journal article" date="2008" name="Nature">
        <title>The amphioxus genome and the evolution of the chordate karyotype.</title>
        <authorList>
            <consortium name="US DOE Joint Genome Institute (JGI-PGF)"/>
            <person name="Putnam N.H."/>
            <person name="Butts T."/>
            <person name="Ferrier D.E.K."/>
            <person name="Furlong R.F."/>
            <person name="Hellsten U."/>
            <person name="Kawashima T."/>
            <person name="Robinson-Rechavi M."/>
            <person name="Shoguchi E."/>
            <person name="Terry A."/>
            <person name="Yu J.-K."/>
            <person name="Benito-Gutierrez E.L."/>
            <person name="Dubchak I."/>
            <person name="Garcia-Fernandez J."/>
            <person name="Gibson-Brown J.J."/>
            <person name="Grigoriev I.V."/>
            <person name="Horton A.C."/>
            <person name="de Jong P.J."/>
            <person name="Jurka J."/>
            <person name="Kapitonov V.V."/>
            <person name="Kohara Y."/>
            <person name="Kuroki Y."/>
            <person name="Lindquist E."/>
            <person name="Lucas S."/>
            <person name="Osoegawa K."/>
            <person name="Pennacchio L.A."/>
            <person name="Salamov A.A."/>
            <person name="Satou Y."/>
            <person name="Sauka-Spengler T."/>
            <person name="Schmutz J."/>
            <person name="Shin-I T."/>
            <person name="Toyoda A."/>
            <person name="Bronner-Fraser M."/>
            <person name="Fujiyama A."/>
            <person name="Holland L.Z."/>
            <person name="Holland P.W.H."/>
            <person name="Satoh N."/>
            <person name="Rokhsar D.S."/>
        </authorList>
    </citation>
    <scope>NUCLEOTIDE SEQUENCE [LARGE SCALE GENOMIC DNA]</scope>
    <source>
        <strain evidence="1">S238N-H82</strain>
        <tissue evidence="1">Testes</tissue>
    </source>
</reference>
<proteinExistence type="predicted"/>
<protein>
    <submittedName>
        <fullName evidence="1">Uncharacterized protein</fullName>
    </submittedName>
</protein>
<name>C3XWF3_BRAFL</name>
<sequence length="55" mass="6556">MQTVCRLYAARRQAKLCLQDEPEESVAETTYNFSLEHYLLLGTEYNFYKKSYLKV</sequence>
<dbReference type="AlphaFoldDB" id="C3XWF3"/>
<dbReference type="InParanoid" id="C3XWF3"/>
<gene>
    <name evidence="1" type="ORF">BRAFLDRAFT_117094</name>
</gene>